<sequence length="99" mass="10535">MSPEHRFVLSSGRALHSDEGSSWSGLVCKLIVMGDTGTPCSVCMPGSLRTSIRYSDSIASSNPHIRASTMISTCNLIANSQSSSLFDMPSISTCVFSRS</sequence>
<proteinExistence type="predicted"/>
<keyword evidence="2" id="KW-1185">Reference proteome</keyword>
<dbReference type="EMBL" id="JAFNEN010000234">
    <property type="protein sequence ID" value="KAG8188663.1"/>
    <property type="molecule type" value="Genomic_DNA"/>
</dbReference>
<reference evidence="1 2" key="1">
    <citation type="journal article" date="2022" name="Nat. Ecol. Evol.">
        <title>A masculinizing supergene underlies an exaggerated male reproductive morph in a spider.</title>
        <authorList>
            <person name="Hendrickx F."/>
            <person name="De Corte Z."/>
            <person name="Sonet G."/>
            <person name="Van Belleghem S.M."/>
            <person name="Kostlbacher S."/>
            <person name="Vangestel C."/>
        </authorList>
    </citation>
    <scope>NUCLEOTIDE SEQUENCE [LARGE SCALE GENOMIC DNA]</scope>
    <source>
        <strain evidence="1">W744_W776</strain>
    </source>
</reference>
<organism evidence="1 2">
    <name type="scientific">Oedothorax gibbosus</name>
    <dbReference type="NCBI Taxonomy" id="931172"/>
    <lineage>
        <taxon>Eukaryota</taxon>
        <taxon>Metazoa</taxon>
        <taxon>Ecdysozoa</taxon>
        <taxon>Arthropoda</taxon>
        <taxon>Chelicerata</taxon>
        <taxon>Arachnida</taxon>
        <taxon>Araneae</taxon>
        <taxon>Araneomorphae</taxon>
        <taxon>Entelegynae</taxon>
        <taxon>Araneoidea</taxon>
        <taxon>Linyphiidae</taxon>
        <taxon>Erigoninae</taxon>
        <taxon>Oedothorax</taxon>
    </lineage>
</organism>
<name>A0AAV6UY70_9ARAC</name>
<dbReference type="AlphaFoldDB" id="A0AAV6UY70"/>
<accession>A0AAV6UY70</accession>
<evidence type="ECO:0000313" key="2">
    <source>
        <dbReference type="Proteomes" id="UP000827092"/>
    </source>
</evidence>
<evidence type="ECO:0000313" key="1">
    <source>
        <dbReference type="EMBL" id="KAG8188663.1"/>
    </source>
</evidence>
<comment type="caution">
    <text evidence="1">The sequence shown here is derived from an EMBL/GenBank/DDBJ whole genome shotgun (WGS) entry which is preliminary data.</text>
</comment>
<dbReference type="Proteomes" id="UP000827092">
    <property type="component" value="Unassembled WGS sequence"/>
</dbReference>
<gene>
    <name evidence="1" type="ORF">JTE90_026767</name>
</gene>
<protein>
    <submittedName>
        <fullName evidence="1">Uncharacterized protein</fullName>
    </submittedName>
</protein>